<accession>A0AAV4PHN4</accession>
<feature type="non-terminal residue" evidence="1">
    <location>
        <position position="1"/>
    </location>
</feature>
<protein>
    <submittedName>
        <fullName evidence="1">Uncharacterized protein</fullName>
    </submittedName>
</protein>
<reference evidence="1 2" key="1">
    <citation type="submission" date="2021-06" db="EMBL/GenBank/DDBJ databases">
        <title>Caerostris darwini draft genome.</title>
        <authorList>
            <person name="Kono N."/>
            <person name="Arakawa K."/>
        </authorList>
    </citation>
    <scope>NUCLEOTIDE SEQUENCE [LARGE SCALE GENOMIC DNA]</scope>
</reference>
<gene>
    <name evidence="1" type="ORF">CDAR_550021</name>
</gene>
<organism evidence="1 2">
    <name type="scientific">Caerostris darwini</name>
    <dbReference type="NCBI Taxonomy" id="1538125"/>
    <lineage>
        <taxon>Eukaryota</taxon>
        <taxon>Metazoa</taxon>
        <taxon>Ecdysozoa</taxon>
        <taxon>Arthropoda</taxon>
        <taxon>Chelicerata</taxon>
        <taxon>Arachnida</taxon>
        <taxon>Araneae</taxon>
        <taxon>Araneomorphae</taxon>
        <taxon>Entelegynae</taxon>
        <taxon>Araneoidea</taxon>
        <taxon>Araneidae</taxon>
        <taxon>Caerostris</taxon>
    </lineage>
</organism>
<dbReference type="EMBL" id="BPLQ01002951">
    <property type="protein sequence ID" value="GIX96625.1"/>
    <property type="molecule type" value="Genomic_DNA"/>
</dbReference>
<comment type="caution">
    <text evidence="1">The sequence shown here is derived from an EMBL/GenBank/DDBJ whole genome shotgun (WGS) entry which is preliminary data.</text>
</comment>
<evidence type="ECO:0000313" key="2">
    <source>
        <dbReference type="Proteomes" id="UP001054837"/>
    </source>
</evidence>
<proteinExistence type="predicted"/>
<name>A0AAV4PHN4_9ARAC</name>
<sequence>FPDPLTIKRLQNRISFGFKINIHRRIFYESPKNTSKRHQTLAHQRHCFKMAHFSQQKFSRPQSLGAQICIAGTYVGKQLMIQADCRLSCVIIGSFPFRESWPDVFCFWARSRGAIKNFAKKPF</sequence>
<keyword evidence="2" id="KW-1185">Reference proteome</keyword>
<dbReference type="AlphaFoldDB" id="A0AAV4PHN4"/>
<evidence type="ECO:0000313" key="1">
    <source>
        <dbReference type="EMBL" id="GIX96625.1"/>
    </source>
</evidence>
<dbReference type="Proteomes" id="UP001054837">
    <property type="component" value="Unassembled WGS sequence"/>
</dbReference>